<reference evidence="4" key="1">
    <citation type="submission" date="2024-02" db="UniProtKB">
        <authorList>
            <consortium name="WormBaseParasite"/>
        </authorList>
    </citation>
    <scope>IDENTIFICATION</scope>
</reference>
<evidence type="ECO:0008006" key="5">
    <source>
        <dbReference type="Google" id="ProtNLM"/>
    </source>
</evidence>
<organism evidence="3 4">
    <name type="scientific">Mesorhabditis belari</name>
    <dbReference type="NCBI Taxonomy" id="2138241"/>
    <lineage>
        <taxon>Eukaryota</taxon>
        <taxon>Metazoa</taxon>
        <taxon>Ecdysozoa</taxon>
        <taxon>Nematoda</taxon>
        <taxon>Chromadorea</taxon>
        <taxon>Rhabditida</taxon>
        <taxon>Rhabditina</taxon>
        <taxon>Rhabditomorpha</taxon>
        <taxon>Rhabditoidea</taxon>
        <taxon>Rhabditidae</taxon>
        <taxon>Mesorhabditinae</taxon>
        <taxon>Mesorhabditis</taxon>
    </lineage>
</organism>
<keyword evidence="2" id="KW-0472">Membrane</keyword>
<feature type="transmembrane region" description="Helical" evidence="2">
    <location>
        <begin position="150"/>
        <end position="175"/>
    </location>
</feature>
<feature type="compositionally biased region" description="Basic and acidic residues" evidence="1">
    <location>
        <begin position="37"/>
        <end position="62"/>
    </location>
</feature>
<keyword evidence="3" id="KW-1185">Reference proteome</keyword>
<accession>A0AAF3FLV8</accession>
<keyword evidence="2" id="KW-0812">Transmembrane</keyword>
<dbReference type="AlphaFoldDB" id="A0AAF3FLV8"/>
<feature type="transmembrane region" description="Helical" evidence="2">
    <location>
        <begin position="118"/>
        <end position="138"/>
    </location>
</feature>
<evidence type="ECO:0000256" key="2">
    <source>
        <dbReference type="SAM" id="Phobius"/>
    </source>
</evidence>
<feature type="region of interest" description="Disordered" evidence="1">
    <location>
        <begin position="1"/>
        <end position="70"/>
    </location>
</feature>
<evidence type="ECO:0000313" key="4">
    <source>
        <dbReference type="WBParaSite" id="MBELARI_LOCUS7070"/>
    </source>
</evidence>
<feature type="compositionally biased region" description="Basic and acidic residues" evidence="1">
    <location>
        <begin position="9"/>
        <end position="27"/>
    </location>
</feature>
<protein>
    <recommendedName>
        <fullName evidence="5">Transmembrane protein</fullName>
    </recommendedName>
</protein>
<proteinExistence type="predicted"/>
<dbReference type="WBParaSite" id="MBELARI_LOCUS7070">
    <property type="protein sequence ID" value="MBELARI_LOCUS7070"/>
    <property type="gene ID" value="MBELARI_LOCUS7070"/>
</dbReference>
<evidence type="ECO:0000313" key="3">
    <source>
        <dbReference type="Proteomes" id="UP000887575"/>
    </source>
</evidence>
<feature type="transmembrane region" description="Helical" evidence="2">
    <location>
        <begin position="195"/>
        <end position="218"/>
    </location>
</feature>
<dbReference type="Proteomes" id="UP000887575">
    <property type="component" value="Unassembled WGS sequence"/>
</dbReference>
<name>A0AAF3FLV8_9BILA</name>
<keyword evidence="2" id="KW-1133">Transmembrane helix</keyword>
<evidence type="ECO:0000256" key="1">
    <source>
        <dbReference type="SAM" id="MobiDB-lite"/>
    </source>
</evidence>
<feature type="transmembrane region" description="Helical" evidence="2">
    <location>
        <begin position="92"/>
        <end position="112"/>
    </location>
</feature>
<sequence>MAVCHRTKRGIERKNEIRFQHGSQENRTRRRRRRKGKQEEEKGKQEETVNSPRKEEEQKEGNFDFLRGKPPVELPMGPEDSNFMDWNAIGRVAHAQFALSMICSCCLLVSLTYTGFSFLRFTSSAWATYILCTAYTGLKAARHRNYAHLVAYTGMVCFQTVVYMSSLCWLFYSLYVIDYHLLTKGSYYGPVSNLILVMMLGEVAALMGTVFTGVFGLLTCCRGFGRMMDHFDRMVTETRYTPQPQITIRSIV</sequence>